<protein>
    <submittedName>
        <fullName evidence="1">Uncharacterized protein</fullName>
    </submittedName>
</protein>
<gene>
    <name evidence="1" type="ORF">NDU88_012556</name>
</gene>
<evidence type="ECO:0000313" key="2">
    <source>
        <dbReference type="Proteomes" id="UP001066276"/>
    </source>
</evidence>
<dbReference type="Proteomes" id="UP001066276">
    <property type="component" value="Chromosome 6"/>
</dbReference>
<comment type="caution">
    <text evidence="1">The sequence shown here is derived from an EMBL/GenBank/DDBJ whole genome shotgun (WGS) entry which is preliminary data.</text>
</comment>
<dbReference type="AlphaFoldDB" id="A0AAV7R661"/>
<sequence>MRAKSGRFPERLREHSTLSCRSCRRSSRSPDHQGHSFSSLFRPFEALPEEAALDIVSVFVTRSRSFTQTTQGEHIERSSLVFVALEARFTCCILKVPHR</sequence>
<evidence type="ECO:0000313" key="1">
    <source>
        <dbReference type="EMBL" id="KAJ1146278.1"/>
    </source>
</evidence>
<dbReference type="EMBL" id="JANPWB010000010">
    <property type="protein sequence ID" value="KAJ1146278.1"/>
    <property type="molecule type" value="Genomic_DNA"/>
</dbReference>
<organism evidence="1 2">
    <name type="scientific">Pleurodeles waltl</name>
    <name type="common">Iberian ribbed newt</name>
    <dbReference type="NCBI Taxonomy" id="8319"/>
    <lineage>
        <taxon>Eukaryota</taxon>
        <taxon>Metazoa</taxon>
        <taxon>Chordata</taxon>
        <taxon>Craniata</taxon>
        <taxon>Vertebrata</taxon>
        <taxon>Euteleostomi</taxon>
        <taxon>Amphibia</taxon>
        <taxon>Batrachia</taxon>
        <taxon>Caudata</taxon>
        <taxon>Salamandroidea</taxon>
        <taxon>Salamandridae</taxon>
        <taxon>Pleurodelinae</taxon>
        <taxon>Pleurodeles</taxon>
    </lineage>
</organism>
<keyword evidence="2" id="KW-1185">Reference proteome</keyword>
<name>A0AAV7R661_PLEWA</name>
<accession>A0AAV7R661</accession>
<proteinExistence type="predicted"/>
<reference evidence="1" key="1">
    <citation type="journal article" date="2022" name="bioRxiv">
        <title>Sequencing and chromosome-scale assembly of the giantPleurodeles waltlgenome.</title>
        <authorList>
            <person name="Brown T."/>
            <person name="Elewa A."/>
            <person name="Iarovenko S."/>
            <person name="Subramanian E."/>
            <person name="Araus A.J."/>
            <person name="Petzold A."/>
            <person name="Susuki M."/>
            <person name="Suzuki K.-i.T."/>
            <person name="Hayashi T."/>
            <person name="Toyoda A."/>
            <person name="Oliveira C."/>
            <person name="Osipova E."/>
            <person name="Leigh N.D."/>
            <person name="Simon A."/>
            <person name="Yun M.H."/>
        </authorList>
    </citation>
    <scope>NUCLEOTIDE SEQUENCE</scope>
    <source>
        <strain evidence="1">20211129_DDA</strain>
        <tissue evidence="1">Liver</tissue>
    </source>
</reference>